<accession>A0A562XM84</accession>
<feature type="transmembrane region" description="Helical" evidence="1">
    <location>
        <begin position="12"/>
        <end position="31"/>
    </location>
</feature>
<dbReference type="EMBL" id="VOAP01000001">
    <property type="protein sequence ID" value="TWO23218.1"/>
    <property type="molecule type" value="Genomic_DNA"/>
</dbReference>
<evidence type="ECO:0000313" key="3">
    <source>
        <dbReference type="Proteomes" id="UP000321812"/>
    </source>
</evidence>
<keyword evidence="1" id="KW-1133">Transmembrane helix</keyword>
<gene>
    <name evidence="2" type="ORF">YZ82_00070</name>
</gene>
<comment type="caution">
    <text evidence="2">The sequence shown here is derived from an EMBL/GenBank/DDBJ whole genome shotgun (WGS) entry which is preliminary data.</text>
</comment>
<keyword evidence="1" id="KW-0812">Transmembrane</keyword>
<feature type="transmembrane region" description="Helical" evidence="1">
    <location>
        <begin position="37"/>
        <end position="70"/>
    </location>
</feature>
<protein>
    <submittedName>
        <fullName evidence="2">Uncharacterized protein</fullName>
    </submittedName>
</protein>
<evidence type="ECO:0000313" key="2">
    <source>
        <dbReference type="EMBL" id="TWO23218.1"/>
    </source>
</evidence>
<sequence>MRRLSFVDFRLASCKLNLSLNSFIALSFLFISSLSELICSCGVGCGGVVVVAISLVVAWLLKLVVCFFVLTL</sequence>
<name>A0A562XM84_CAMHY</name>
<dbReference type="AlphaFoldDB" id="A0A562XM84"/>
<proteinExistence type="predicted"/>
<organism evidence="2 3">
    <name type="scientific">Campylobacter hyointestinalis</name>
    <dbReference type="NCBI Taxonomy" id="198"/>
    <lineage>
        <taxon>Bacteria</taxon>
        <taxon>Pseudomonadati</taxon>
        <taxon>Campylobacterota</taxon>
        <taxon>Epsilonproteobacteria</taxon>
        <taxon>Campylobacterales</taxon>
        <taxon>Campylobacteraceae</taxon>
        <taxon>Campylobacter</taxon>
    </lineage>
</organism>
<evidence type="ECO:0000256" key="1">
    <source>
        <dbReference type="SAM" id="Phobius"/>
    </source>
</evidence>
<reference evidence="2 3" key="1">
    <citation type="submission" date="2019-07" db="EMBL/GenBank/DDBJ databases">
        <title>Rapid identification of Enteric Bacteria from Whole Genome Sequences (WGS) using Average Nucleotide Identity (ANI).</title>
        <authorList>
            <person name="Lane C."/>
        </authorList>
    </citation>
    <scope>NUCLEOTIDE SEQUENCE [LARGE SCALE GENOMIC DNA]</scope>
    <source>
        <strain evidence="2 3">D2411</strain>
    </source>
</reference>
<keyword evidence="1" id="KW-0472">Membrane</keyword>
<dbReference type="Proteomes" id="UP000321812">
    <property type="component" value="Unassembled WGS sequence"/>
</dbReference>